<protein>
    <recommendedName>
        <fullName evidence="9">Protein kinase domain-containing protein</fullName>
    </recommendedName>
</protein>
<dbReference type="EMBL" id="FN668661">
    <property type="protein sequence ID" value="CBK23458.2"/>
    <property type="molecule type" value="Genomic_DNA"/>
</dbReference>
<dbReference type="InterPro" id="IPR008271">
    <property type="entry name" value="Ser/Thr_kinase_AS"/>
</dbReference>
<evidence type="ECO:0000256" key="1">
    <source>
        <dbReference type="ARBA" id="ARBA00022527"/>
    </source>
</evidence>
<dbReference type="RefSeq" id="XP_012897506.1">
    <property type="nucleotide sequence ID" value="XM_013042052.1"/>
</dbReference>
<dbReference type="AlphaFoldDB" id="D8M6P0"/>
<evidence type="ECO:0000256" key="3">
    <source>
        <dbReference type="ARBA" id="ARBA00022741"/>
    </source>
</evidence>
<dbReference type="GO" id="GO:0004674">
    <property type="term" value="F:protein serine/threonine kinase activity"/>
    <property type="evidence" value="ECO:0007669"/>
    <property type="project" value="UniProtKB-KW"/>
</dbReference>
<feature type="region of interest" description="Disordered" evidence="8">
    <location>
        <begin position="342"/>
        <end position="378"/>
    </location>
</feature>
<feature type="compositionally biased region" description="Basic residues" evidence="8">
    <location>
        <begin position="61"/>
        <end position="74"/>
    </location>
</feature>
<reference evidence="10" key="1">
    <citation type="submission" date="2010-02" db="EMBL/GenBank/DDBJ databases">
        <title>Sequencing and annotation of the Blastocystis hominis genome.</title>
        <authorList>
            <person name="Wincker P."/>
        </authorList>
    </citation>
    <scope>NUCLEOTIDE SEQUENCE</scope>
    <source>
        <strain evidence="10">Singapore isolate B</strain>
    </source>
</reference>
<organism evidence="10">
    <name type="scientific">Blastocystis hominis</name>
    <dbReference type="NCBI Taxonomy" id="12968"/>
    <lineage>
        <taxon>Eukaryota</taxon>
        <taxon>Sar</taxon>
        <taxon>Stramenopiles</taxon>
        <taxon>Bigyra</taxon>
        <taxon>Opalozoa</taxon>
        <taxon>Opalinata</taxon>
        <taxon>Blastocystidae</taxon>
        <taxon>Blastocystis</taxon>
    </lineage>
</organism>
<dbReference type="OrthoDB" id="283111at2759"/>
<keyword evidence="1 7" id="KW-0723">Serine/threonine-protein kinase</keyword>
<gene>
    <name evidence="10" type="ORF">GSBLH_T00003334001</name>
</gene>
<dbReference type="SUPFAM" id="SSF56112">
    <property type="entry name" value="Protein kinase-like (PK-like)"/>
    <property type="match status" value="1"/>
</dbReference>
<sequence>MPSHRNYSRSRSSHRDNYYARSGSGYSSHNRRHSGGVSGSSHRTHHRNSYSSEHSRPRREYHGHRHQRYRARSRHYYEHSHSQKHSYQRSMSPESDRDDSHGHFMGEKGDILNKHYLITRELGTGTFARAFEVKDTDTDKYYAVKVVRAIHRYCKSAKIEAKIAKDITERDPDHRFHCYHLKDEFEFNGHYCMVMDLLGESLYDVLKENDYHPFPMTYIRSILRDLFEALAFLHGFGLTHTDLKLENLLFSSMHHLQGPSRRLPSLPDVPNRFDTPVKLPGSPEVTCTRSFSLLASDRLRQCDLFHGKTHGNHQHAPVPSSGGALRPSLGRGVGHLGRGVHRDGALHRRSALPDARRPAPLRTDREDRGAVPGEDAPGDVVQKTEVFRRAGPVSAGRAPPFGAEACPRTVNAAGADRREVSAVFGLDDILLGDQPAETDHRFGSAPASFLRRERLSCAFSCLFHKSGLFFVFWFGSLSSDVVDAFLYDLR</sequence>
<dbReference type="InterPro" id="IPR000719">
    <property type="entry name" value="Prot_kinase_dom"/>
</dbReference>
<keyword evidence="4" id="KW-0418">Kinase</keyword>
<comment type="similarity">
    <text evidence="7">Belongs to the protein kinase superfamily.</text>
</comment>
<keyword evidence="2" id="KW-0808">Transferase</keyword>
<feature type="compositionally biased region" description="Basic and acidic residues" evidence="8">
    <location>
        <begin position="94"/>
        <end position="105"/>
    </location>
</feature>
<dbReference type="Pfam" id="PF00069">
    <property type="entry name" value="Pkinase"/>
    <property type="match status" value="1"/>
</dbReference>
<dbReference type="InterPro" id="IPR051175">
    <property type="entry name" value="CLK_kinases"/>
</dbReference>
<dbReference type="PROSITE" id="PS00107">
    <property type="entry name" value="PROTEIN_KINASE_ATP"/>
    <property type="match status" value="1"/>
</dbReference>
<keyword evidence="3 6" id="KW-0547">Nucleotide-binding</keyword>
<name>D8M6P0_BLAHO</name>
<dbReference type="PROSITE" id="PS50011">
    <property type="entry name" value="PROTEIN_KINASE_DOM"/>
    <property type="match status" value="1"/>
</dbReference>
<dbReference type="PANTHER" id="PTHR45646">
    <property type="entry name" value="SERINE/THREONINE-PROTEIN KINASE DOA-RELATED"/>
    <property type="match status" value="1"/>
</dbReference>
<evidence type="ECO:0000256" key="6">
    <source>
        <dbReference type="PROSITE-ProRule" id="PRU10141"/>
    </source>
</evidence>
<dbReference type="GeneID" id="24920438"/>
<dbReference type="InterPro" id="IPR017441">
    <property type="entry name" value="Protein_kinase_ATP_BS"/>
</dbReference>
<evidence type="ECO:0000256" key="7">
    <source>
        <dbReference type="RuleBase" id="RU000304"/>
    </source>
</evidence>
<proteinExistence type="inferred from homology"/>
<evidence type="ECO:0000256" key="2">
    <source>
        <dbReference type="ARBA" id="ARBA00022679"/>
    </source>
</evidence>
<dbReference type="Proteomes" id="UP000008312">
    <property type="component" value="Unassembled WGS sequence"/>
</dbReference>
<feature type="compositionally biased region" description="Basic residues" evidence="8">
    <location>
        <begin position="1"/>
        <end position="12"/>
    </location>
</feature>
<feature type="region of interest" description="Disordered" evidence="8">
    <location>
        <begin position="1"/>
        <end position="105"/>
    </location>
</feature>
<dbReference type="InterPro" id="IPR011009">
    <property type="entry name" value="Kinase-like_dom_sf"/>
</dbReference>
<evidence type="ECO:0000313" key="11">
    <source>
        <dbReference type="Proteomes" id="UP000008312"/>
    </source>
</evidence>
<evidence type="ECO:0000256" key="4">
    <source>
        <dbReference type="ARBA" id="ARBA00022777"/>
    </source>
</evidence>
<keyword evidence="5 6" id="KW-0067">ATP-binding</keyword>
<keyword evidence="11" id="KW-1185">Reference proteome</keyword>
<evidence type="ECO:0000313" key="10">
    <source>
        <dbReference type="EMBL" id="CBK23458.2"/>
    </source>
</evidence>
<dbReference type="Gene3D" id="1.10.510.10">
    <property type="entry name" value="Transferase(Phosphotransferase) domain 1"/>
    <property type="match status" value="1"/>
</dbReference>
<feature type="domain" description="Protein kinase" evidence="9">
    <location>
        <begin position="116"/>
        <end position="490"/>
    </location>
</feature>
<evidence type="ECO:0000256" key="5">
    <source>
        <dbReference type="ARBA" id="ARBA00022840"/>
    </source>
</evidence>
<dbReference type="GO" id="GO:0005634">
    <property type="term" value="C:nucleus"/>
    <property type="evidence" value="ECO:0007669"/>
    <property type="project" value="TreeGrafter"/>
</dbReference>
<dbReference type="PANTHER" id="PTHR45646:SF11">
    <property type="entry name" value="SERINE_THREONINE-PROTEIN KINASE DOA"/>
    <property type="match status" value="1"/>
</dbReference>
<dbReference type="Gene3D" id="3.30.200.20">
    <property type="entry name" value="Phosphorylase Kinase, domain 1"/>
    <property type="match status" value="1"/>
</dbReference>
<dbReference type="SMART" id="SM00220">
    <property type="entry name" value="S_TKc"/>
    <property type="match status" value="1"/>
</dbReference>
<dbReference type="InParanoid" id="D8M6P0"/>
<evidence type="ECO:0000259" key="9">
    <source>
        <dbReference type="PROSITE" id="PS50011"/>
    </source>
</evidence>
<feature type="binding site" evidence="6">
    <location>
        <position position="145"/>
    </location>
    <ligand>
        <name>ATP</name>
        <dbReference type="ChEBI" id="CHEBI:30616"/>
    </ligand>
</feature>
<evidence type="ECO:0000256" key="8">
    <source>
        <dbReference type="SAM" id="MobiDB-lite"/>
    </source>
</evidence>
<dbReference type="PROSITE" id="PS00108">
    <property type="entry name" value="PROTEIN_KINASE_ST"/>
    <property type="match status" value="1"/>
</dbReference>
<accession>D8M6P0</accession>
<dbReference type="GO" id="GO:0005524">
    <property type="term" value="F:ATP binding"/>
    <property type="evidence" value="ECO:0007669"/>
    <property type="project" value="UniProtKB-UniRule"/>
</dbReference>
<feature type="compositionally biased region" description="Basic and acidic residues" evidence="8">
    <location>
        <begin position="354"/>
        <end position="369"/>
    </location>
</feature>